<dbReference type="RefSeq" id="WP_188559580.1">
    <property type="nucleotide sequence ID" value="NZ_BMGS01000014.1"/>
</dbReference>
<sequence>MITPKAFGFILKHFDEIDQELSKKMTHKRPWSEPSLTTHLCDLLDEETQEEGRIQYTFEHLQRDLEAEDNLFGIELSIETFEYNATHERYISQSDLGLRLVFDNQIEPSLSWTRPYFLQAKKLFPQQANPLQYSESSRFSSFDKEQKVRIELLNQIFGDEYVKYLLFNPRPEGVDNETRIKLAYLRTRRLASEIFDFTSGLQIHQEFLSGTDTLKAGIFITNTKNSSLNFGQVHGKILHETFPLSWFIAMNFANNHGFLRNNGFAEQSTKADAESQKLVDGVLQGNKQMIDELIQKLEHAGADVTSKNIQLLPKHTITLKLSVGEQLTPDTKRLKMQ</sequence>
<dbReference type="Proteomes" id="UP000601361">
    <property type="component" value="Unassembled WGS sequence"/>
</dbReference>
<comment type="caution">
    <text evidence="1">The sequence shown here is derived from an EMBL/GenBank/DDBJ whole genome shotgun (WGS) entry which is preliminary data.</text>
</comment>
<organism evidence="1 2">
    <name type="scientific">Hymenobacter glacieicola</name>
    <dbReference type="NCBI Taxonomy" id="1562124"/>
    <lineage>
        <taxon>Bacteria</taxon>
        <taxon>Pseudomonadati</taxon>
        <taxon>Bacteroidota</taxon>
        <taxon>Cytophagia</taxon>
        <taxon>Cytophagales</taxon>
        <taxon>Hymenobacteraceae</taxon>
        <taxon>Hymenobacter</taxon>
    </lineage>
</organism>
<reference evidence="2" key="1">
    <citation type="journal article" date="2019" name="Int. J. Syst. Evol. Microbiol.">
        <title>The Global Catalogue of Microorganisms (GCM) 10K type strain sequencing project: providing services to taxonomists for standard genome sequencing and annotation.</title>
        <authorList>
            <consortium name="The Broad Institute Genomics Platform"/>
            <consortium name="The Broad Institute Genome Sequencing Center for Infectious Disease"/>
            <person name="Wu L."/>
            <person name="Ma J."/>
        </authorList>
    </citation>
    <scope>NUCLEOTIDE SEQUENCE [LARGE SCALE GENOMIC DNA]</scope>
    <source>
        <strain evidence="2">CGMCC 1.12990</strain>
    </source>
</reference>
<keyword evidence="2" id="KW-1185">Reference proteome</keyword>
<name>A0ABQ1X596_9BACT</name>
<evidence type="ECO:0000313" key="1">
    <source>
        <dbReference type="EMBL" id="GGG59447.1"/>
    </source>
</evidence>
<dbReference type="EMBL" id="BMGS01000014">
    <property type="protein sequence ID" value="GGG59447.1"/>
    <property type="molecule type" value="Genomic_DNA"/>
</dbReference>
<evidence type="ECO:0000313" key="2">
    <source>
        <dbReference type="Proteomes" id="UP000601361"/>
    </source>
</evidence>
<gene>
    <name evidence="1" type="ORF">GCM10011378_39280</name>
</gene>
<accession>A0ABQ1X596</accession>
<protein>
    <submittedName>
        <fullName evidence="1">Uncharacterized protein</fullName>
    </submittedName>
</protein>
<proteinExistence type="predicted"/>